<feature type="domain" description="Secretin/TonB short N-terminal" evidence="17">
    <location>
        <begin position="89"/>
        <end position="140"/>
    </location>
</feature>
<comment type="similarity">
    <text evidence="2 14 15">Belongs to the TonB-dependent receptor family.</text>
</comment>
<dbReference type="PANTHER" id="PTHR32552:SF83">
    <property type="entry name" value="BLR3904 PROTEIN"/>
    <property type="match status" value="1"/>
</dbReference>
<dbReference type="SUPFAM" id="SSF56935">
    <property type="entry name" value="Porins"/>
    <property type="match status" value="1"/>
</dbReference>
<dbReference type="Pfam" id="PF07715">
    <property type="entry name" value="Plug"/>
    <property type="match status" value="1"/>
</dbReference>
<evidence type="ECO:0000313" key="19">
    <source>
        <dbReference type="Proteomes" id="UP000534186"/>
    </source>
</evidence>
<evidence type="ECO:0000259" key="17">
    <source>
        <dbReference type="SMART" id="SM00965"/>
    </source>
</evidence>
<evidence type="ECO:0000256" key="2">
    <source>
        <dbReference type="ARBA" id="ARBA00009810"/>
    </source>
</evidence>
<evidence type="ECO:0000256" key="15">
    <source>
        <dbReference type="RuleBase" id="RU003357"/>
    </source>
</evidence>
<dbReference type="InterPro" id="IPR000531">
    <property type="entry name" value="Beta-barrel_TonB"/>
</dbReference>
<dbReference type="Gene3D" id="3.55.50.30">
    <property type="match status" value="1"/>
</dbReference>
<feature type="region of interest" description="Disordered" evidence="16">
    <location>
        <begin position="1"/>
        <end position="22"/>
    </location>
</feature>
<keyword evidence="10 15" id="KW-0798">TonB box</keyword>
<evidence type="ECO:0000256" key="5">
    <source>
        <dbReference type="ARBA" id="ARBA00022496"/>
    </source>
</evidence>
<dbReference type="SMART" id="SM00965">
    <property type="entry name" value="STN"/>
    <property type="match status" value="1"/>
</dbReference>
<evidence type="ECO:0000256" key="4">
    <source>
        <dbReference type="ARBA" id="ARBA00022452"/>
    </source>
</evidence>
<keyword evidence="6 14" id="KW-0812">Transmembrane</keyword>
<dbReference type="GO" id="GO:0038023">
    <property type="term" value="F:signaling receptor activity"/>
    <property type="evidence" value="ECO:0007669"/>
    <property type="project" value="InterPro"/>
</dbReference>
<gene>
    <name evidence="18" type="ORF">HDF12_000138</name>
</gene>
<keyword evidence="8" id="KW-0408">Iron</keyword>
<dbReference type="EMBL" id="JACCCV010000001">
    <property type="protein sequence ID" value="NYF49773.1"/>
    <property type="molecule type" value="Genomic_DNA"/>
</dbReference>
<dbReference type="InterPro" id="IPR037066">
    <property type="entry name" value="Plug_dom_sf"/>
</dbReference>
<keyword evidence="11 14" id="KW-0472">Membrane</keyword>
<proteinExistence type="inferred from homology"/>
<dbReference type="GO" id="GO:0015344">
    <property type="term" value="F:siderophore uptake transmembrane transporter activity"/>
    <property type="evidence" value="ECO:0007669"/>
    <property type="project" value="TreeGrafter"/>
</dbReference>
<comment type="subcellular location">
    <subcellularLocation>
        <location evidence="1 14">Cell outer membrane</location>
        <topology evidence="1 14">Multi-pass membrane protein</topology>
    </subcellularLocation>
</comment>
<dbReference type="InterPro" id="IPR036942">
    <property type="entry name" value="Beta-barrel_TonB_sf"/>
</dbReference>
<dbReference type="Pfam" id="PF00593">
    <property type="entry name" value="TonB_dep_Rec_b-barrel"/>
    <property type="match status" value="1"/>
</dbReference>
<dbReference type="GO" id="GO:0009279">
    <property type="term" value="C:cell outer membrane"/>
    <property type="evidence" value="ECO:0007669"/>
    <property type="project" value="UniProtKB-SubCell"/>
</dbReference>
<evidence type="ECO:0000256" key="3">
    <source>
        <dbReference type="ARBA" id="ARBA00022448"/>
    </source>
</evidence>
<protein>
    <submittedName>
        <fullName evidence="18">Catecholate siderophore receptor</fullName>
    </submittedName>
</protein>
<evidence type="ECO:0000256" key="8">
    <source>
        <dbReference type="ARBA" id="ARBA00023004"/>
    </source>
</evidence>
<evidence type="ECO:0000256" key="7">
    <source>
        <dbReference type="ARBA" id="ARBA00022729"/>
    </source>
</evidence>
<dbReference type="InterPro" id="IPR012910">
    <property type="entry name" value="Plug_dom"/>
</dbReference>
<organism evidence="18 19">
    <name type="scientific">Tunturiibacter lichenicola</name>
    <dbReference type="NCBI Taxonomy" id="2051959"/>
    <lineage>
        <taxon>Bacteria</taxon>
        <taxon>Pseudomonadati</taxon>
        <taxon>Acidobacteriota</taxon>
        <taxon>Terriglobia</taxon>
        <taxon>Terriglobales</taxon>
        <taxon>Acidobacteriaceae</taxon>
        <taxon>Tunturiibacter</taxon>
    </lineage>
</organism>
<keyword evidence="3 14" id="KW-0813">Transport</keyword>
<keyword evidence="5" id="KW-0410">Iron transport</keyword>
<keyword evidence="4 14" id="KW-1134">Transmembrane beta strand</keyword>
<evidence type="ECO:0000256" key="9">
    <source>
        <dbReference type="ARBA" id="ARBA00023065"/>
    </source>
</evidence>
<evidence type="ECO:0000256" key="10">
    <source>
        <dbReference type="ARBA" id="ARBA00023077"/>
    </source>
</evidence>
<dbReference type="InterPro" id="IPR039426">
    <property type="entry name" value="TonB-dep_rcpt-like"/>
</dbReference>
<dbReference type="InterPro" id="IPR011662">
    <property type="entry name" value="Secretin/TonB_short_N"/>
</dbReference>
<evidence type="ECO:0000313" key="18">
    <source>
        <dbReference type="EMBL" id="NYF49773.1"/>
    </source>
</evidence>
<dbReference type="Gene3D" id="2.170.130.10">
    <property type="entry name" value="TonB-dependent receptor, plug domain"/>
    <property type="match status" value="1"/>
</dbReference>
<evidence type="ECO:0000256" key="11">
    <source>
        <dbReference type="ARBA" id="ARBA00023136"/>
    </source>
</evidence>
<dbReference type="NCBIfam" id="TIGR01783">
    <property type="entry name" value="TonB-siderophor"/>
    <property type="match status" value="1"/>
</dbReference>
<evidence type="ECO:0000256" key="14">
    <source>
        <dbReference type="PROSITE-ProRule" id="PRU01360"/>
    </source>
</evidence>
<keyword evidence="9" id="KW-0406">Ion transport</keyword>
<accession>A0A7Y9NI80</accession>
<keyword evidence="12 18" id="KW-0675">Receptor</keyword>
<dbReference type="GO" id="GO:0015891">
    <property type="term" value="P:siderophore transport"/>
    <property type="evidence" value="ECO:0007669"/>
    <property type="project" value="InterPro"/>
</dbReference>
<dbReference type="Gene3D" id="2.40.170.20">
    <property type="entry name" value="TonB-dependent receptor, beta-barrel domain"/>
    <property type="match status" value="1"/>
</dbReference>
<evidence type="ECO:0000256" key="1">
    <source>
        <dbReference type="ARBA" id="ARBA00004571"/>
    </source>
</evidence>
<dbReference type="Proteomes" id="UP000534186">
    <property type="component" value="Unassembled WGS sequence"/>
</dbReference>
<dbReference type="PANTHER" id="PTHR32552">
    <property type="entry name" value="FERRICHROME IRON RECEPTOR-RELATED"/>
    <property type="match status" value="1"/>
</dbReference>
<dbReference type="InterPro" id="IPR010105">
    <property type="entry name" value="TonB_sidphr_rcpt"/>
</dbReference>
<name>A0A7Y9NI80_9BACT</name>
<evidence type="ECO:0000256" key="16">
    <source>
        <dbReference type="SAM" id="MobiDB-lite"/>
    </source>
</evidence>
<evidence type="ECO:0000256" key="12">
    <source>
        <dbReference type="ARBA" id="ARBA00023170"/>
    </source>
</evidence>
<keyword evidence="7" id="KW-0732">Signal</keyword>
<sequence length="882" mass="94913">MKQATRKTTPSKRKSRAPIGGSRGWIAAGTLAAYAAMGGTKTAMASVEKADPAASGAAEATMPLKKFDIPAGPLDAAVKAFEEATGLTVKIVLPAGTVAGFNSQGVVGLYREDEALRLLLEGTGLNYRAEDATTMLVGVQAKDTVSVTDSVTNSVSLSKFTEPLIDTPQSINVVPQFVLKDQGVSTLRDALRNVPGISLAAGEAGAQGDNLTIRGFTARNDIFLDGIRDFGSYYRDSFNYEQVEALEGPAGVQFGRGSTGGVINQESKVPVVQQFVNVQTQFGTDKTRRITADINEPELDVLGGTAYRVNLMGQEGGVAGRDYAEIRRFGIAPTVSVGLNTQTRATLSYLHMTESDTPDYGLPWFNNAVAPGSIRHDYYGFPDENYLNTNDDILTLKVEHEFSPNLNLHTIARAANYPRQAQITEPQICSNAPASVPVGGFVSSLPTSAVNTALPCAYTAASDLSTIIVNRNQIQVKSVEGDLWDQTEVSARFKTFGIKHALVAGVEGGQEISNPIRTSYTINKINTVPTATLIEPNAQQPFGGTGYITSIVHTKSESVGLYFVDTIKLGRLFEASGGVRWDRFDTGYNLYQPTPPAGGTVTAPVAPISRIDEQPSYRAAFVYKPSSRGSVYFDYGTSFNPAAESLSLSIGLANSSAAPEENQTYEVGAKWSFLNERLLAEASWFRTEKDNARETDPTNSNNIVAAGNQLVKGVQFSLVGRLPEGMDIVAGYAYLDSEVIFSKFFPTSVGYPLANVPKQTFNLFVTHRLPLRLNVGLGGNYVASRTASSTVPYVPTAYSGPISYLTATGAPAVHYQVLATELKQVPGYWIFNAMVRRPLTDRLELQANVNNLLNRYYIDLPHPSHLIPGAGANAQIGINFKF</sequence>
<evidence type="ECO:0000256" key="6">
    <source>
        <dbReference type="ARBA" id="ARBA00022692"/>
    </source>
</evidence>
<evidence type="ECO:0000256" key="13">
    <source>
        <dbReference type="ARBA" id="ARBA00023237"/>
    </source>
</evidence>
<reference evidence="18 19" key="1">
    <citation type="submission" date="2020-07" db="EMBL/GenBank/DDBJ databases">
        <title>Genomic Encyclopedia of Type Strains, Phase IV (KMG-V): Genome sequencing to study the core and pangenomes of soil and plant-associated prokaryotes.</title>
        <authorList>
            <person name="Whitman W."/>
        </authorList>
    </citation>
    <scope>NUCLEOTIDE SEQUENCE [LARGE SCALE GENOMIC DNA]</scope>
    <source>
        <strain evidence="18 19">M8UP30</strain>
    </source>
</reference>
<comment type="caution">
    <text evidence="18">The sequence shown here is derived from an EMBL/GenBank/DDBJ whole genome shotgun (WGS) entry which is preliminary data.</text>
</comment>
<dbReference type="CDD" id="cd01347">
    <property type="entry name" value="ligand_gated_channel"/>
    <property type="match status" value="1"/>
</dbReference>
<dbReference type="PROSITE" id="PS52016">
    <property type="entry name" value="TONB_DEPENDENT_REC_3"/>
    <property type="match status" value="1"/>
</dbReference>
<dbReference type="AlphaFoldDB" id="A0A7Y9NI80"/>
<dbReference type="FunFam" id="2.170.130.10:FF:000001">
    <property type="entry name" value="Catecholate siderophore TonB-dependent receptor"/>
    <property type="match status" value="1"/>
</dbReference>
<keyword evidence="13 14" id="KW-0998">Cell outer membrane</keyword>